<evidence type="ECO:0000313" key="2">
    <source>
        <dbReference type="EMBL" id="KGR84481.1"/>
    </source>
</evidence>
<dbReference type="eggNOG" id="ENOG502Z7JR">
    <property type="taxonomic scope" value="Bacteria"/>
</dbReference>
<feature type="transmembrane region" description="Helical" evidence="1">
    <location>
        <begin position="214"/>
        <end position="239"/>
    </location>
</feature>
<keyword evidence="1" id="KW-1133">Transmembrane helix</keyword>
<organism evidence="2 3">
    <name type="scientific">Lysinibacillus odysseyi 34hs-1 = NBRC 100172</name>
    <dbReference type="NCBI Taxonomy" id="1220589"/>
    <lineage>
        <taxon>Bacteria</taxon>
        <taxon>Bacillati</taxon>
        <taxon>Bacillota</taxon>
        <taxon>Bacilli</taxon>
        <taxon>Bacillales</taxon>
        <taxon>Bacillaceae</taxon>
        <taxon>Lysinibacillus</taxon>
    </lineage>
</organism>
<dbReference type="Proteomes" id="UP000030437">
    <property type="component" value="Unassembled WGS sequence"/>
</dbReference>
<sequence>MFLGFNSFYIWSEAREGKELAILNDIVETYGKTINDEALEGLQEEIEQKAIALGSEQGAAAYLDSMTPEFYYKQSEDMQQQIDELSLYAMYADLAGRLGERYEKIDIHAFGEDMKKTYGLSGISASWMDEHFAQLEGRFETFMENESYNEWFFAGNPYRMHSFLFRSIMKIIALEGILLAVLMTAYLTAYEREQRTHLLVFASKIGRGLMKKKAWAAGIATVWAGLLLMAGTLAVFFSFHDYSGLWNVNVGSGLNWEYQAPYVFWWDMPIWQYLLLAVVIVFISWLIITIATFAMAVRVQSSYIVSIAILLVLLALFVVPSYFTFSPLLMLASHFNLMLLVLNPHMLFNGLSGMTGFWYHELLTLSIFMLLAAVVAIRTMKRFKRKDIHE</sequence>
<name>A0A0A3II84_9BACI</name>
<dbReference type="STRING" id="1220589.CD32_12935"/>
<feature type="transmembrane region" description="Helical" evidence="1">
    <location>
        <begin position="303"/>
        <end position="323"/>
    </location>
</feature>
<reference evidence="2 3" key="1">
    <citation type="submission" date="2014-02" db="EMBL/GenBank/DDBJ databases">
        <title>Draft genome sequence of Lysinibacillus odysseyi NBRC 100172.</title>
        <authorList>
            <person name="Zhang F."/>
            <person name="Wang G."/>
            <person name="Zhang L."/>
        </authorList>
    </citation>
    <scope>NUCLEOTIDE SEQUENCE [LARGE SCALE GENOMIC DNA]</scope>
    <source>
        <strain evidence="2 3">NBRC 100172</strain>
    </source>
</reference>
<feature type="transmembrane region" description="Helical" evidence="1">
    <location>
        <begin position="168"/>
        <end position="189"/>
    </location>
</feature>
<keyword evidence="1" id="KW-0812">Transmembrane</keyword>
<feature type="transmembrane region" description="Helical" evidence="1">
    <location>
        <begin position="270"/>
        <end position="296"/>
    </location>
</feature>
<comment type="caution">
    <text evidence="2">The sequence shown here is derived from an EMBL/GenBank/DDBJ whole genome shotgun (WGS) entry which is preliminary data.</text>
</comment>
<evidence type="ECO:0000256" key="1">
    <source>
        <dbReference type="SAM" id="Phobius"/>
    </source>
</evidence>
<dbReference type="EMBL" id="JPVP01000056">
    <property type="protein sequence ID" value="KGR84481.1"/>
    <property type="molecule type" value="Genomic_DNA"/>
</dbReference>
<accession>A0A0A3II84</accession>
<feature type="transmembrane region" description="Helical" evidence="1">
    <location>
        <begin position="357"/>
        <end position="377"/>
    </location>
</feature>
<proteinExistence type="predicted"/>
<protein>
    <submittedName>
        <fullName evidence="2">Uncharacterized protein</fullName>
    </submittedName>
</protein>
<evidence type="ECO:0000313" key="3">
    <source>
        <dbReference type="Proteomes" id="UP000030437"/>
    </source>
</evidence>
<keyword evidence="3" id="KW-1185">Reference proteome</keyword>
<gene>
    <name evidence="2" type="ORF">CD32_12935</name>
</gene>
<keyword evidence="1" id="KW-0472">Membrane</keyword>
<dbReference type="AlphaFoldDB" id="A0A0A3II84"/>